<feature type="transmembrane region" description="Helical" evidence="2">
    <location>
        <begin position="63"/>
        <end position="83"/>
    </location>
</feature>
<name>A0ABP1WXM9_9VIBR</name>
<organism evidence="3 4">
    <name type="scientific">Vibrio crassostreae</name>
    <dbReference type="NCBI Taxonomy" id="246167"/>
    <lineage>
        <taxon>Bacteria</taxon>
        <taxon>Pseudomonadati</taxon>
        <taxon>Pseudomonadota</taxon>
        <taxon>Gammaproteobacteria</taxon>
        <taxon>Vibrionales</taxon>
        <taxon>Vibrionaceae</taxon>
        <taxon>Vibrio</taxon>
    </lineage>
</organism>
<feature type="coiled-coil region" evidence="1">
    <location>
        <begin position="151"/>
        <end position="178"/>
    </location>
</feature>
<reference evidence="3 4" key="1">
    <citation type="submission" date="2014-06" db="EMBL/GenBank/DDBJ databases">
        <authorList>
            <person name="Le Roux F."/>
        </authorList>
    </citation>
    <scope>NUCLEOTIDE SEQUENCE [LARGE SCALE GENOMIC DNA]</scope>
    <source>
        <strain evidence="3 4">J5-4</strain>
    </source>
</reference>
<keyword evidence="4" id="KW-1185">Reference proteome</keyword>
<feature type="transmembrane region" description="Helical" evidence="2">
    <location>
        <begin position="26"/>
        <end position="43"/>
    </location>
</feature>
<dbReference type="EMBL" id="CCJX01000079">
    <property type="protein sequence ID" value="CDT24614.1"/>
    <property type="molecule type" value="Genomic_DNA"/>
</dbReference>
<keyword evidence="1" id="KW-0175">Coiled coil</keyword>
<proteinExistence type="predicted"/>
<dbReference type="Proteomes" id="UP000049077">
    <property type="component" value="Unassembled WGS sequence"/>
</dbReference>
<gene>
    <name evidence="3" type="ORF">VCR4J5_170071</name>
</gene>
<evidence type="ECO:0000313" key="3">
    <source>
        <dbReference type="EMBL" id="CDT24614.1"/>
    </source>
</evidence>
<feature type="transmembrane region" description="Helical" evidence="2">
    <location>
        <begin position="197"/>
        <end position="217"/>
    </location>
</feature>
<evidence type="ECO:0008006" key="5">
    <source>
        <dbReference type="Google" id="ProtNLM"/>
    </source>
</evidence>
<comment type="caution">
    <text evidence="3">The sequence shown here is derived from an EMBL/GenBank/DDBJ whole genome shotgun (WGS) entry which is preliminary data.</text>
</comment>
<sequence>MNFDDLLVKPKIEPFDSNTQRIRRNLLAASILGVVFTSGSASFNGSVSGLLGIKLEGLNITHLYYLLLASLVYFFIHFLWASLDDLKGNYLRLTGIRVPMATIASYVASSTFEPNVSNNGDSTLFSWWKAQRQYSEHLQKIIENIDSNVKESKYELALNSAKQNIEQLNEKVSYIEASLLKFEQGYWKYQRSQILRWYILDFGVPTILAITSIVFLIRELLVCT</sequence>
<evidence type="ECO:0000256" key="2">
    <source>
        <dbReference type="SAM" id="Phobius"/>
    </source>
</evidence>
<keyword evidence="2" id="KW-0472">Membrane</keyword>
<dbReference type="RefSeq" id="WP_048659488.1">
    <property type="nucleotide sequence ID" value="NZ_CAWMAN010000055.1"/>
</dbReference>
<accession>A0ABP1WXM9</accession>
<keyword evidence="2" id="KW-0812">Transmembrane</keyword>
<evidence type="ECO:0000256" key="1">
    <source>
        <dbReference type="SAM" id="Coils"/>
    </source>
</evidence>
<protein>
    <recommendedName>
        <fullName evidence="5">SMODS and SLOG-associating 2TM effector domain-containing protein</fullName>
    </recommendedName>
</protein>
<evidence type="ECO:0000313" key="4">
    <source>
        <dbReference type="Proteomes" id="UP000049077"/>
    </source>
</evidence>
<keyword evidence="2" id="KW-1133">Transmembrane helix</keyword>